<dbReference type="PROSITE" id="PS50005">
    <property type="entry name" value="TPR"/>
    <property type="match status" value="2"/>
</dbReference>
<evidence type="ECO:0000256" key="2">
    <source>
        <dbReference type="ARBA" id="ARBA00022737"/>
    </source>
</evidence>
<sequence length="484" mass="55195">MSEVTKTSLEKILPQLKCHFTWNLFKEGSISRYLEDRVCNQIEFLNTEFKATMYNLLAYIKHLDGKNEAALECLRLAEESVQQEHNGQAEIRSLVTWGNYAWVHYRMGQLSEAQRYVDKVKRTCEKFSNPYSIECPELDSEEGWTRLKCGKHERAKVCFQKALEQKPHNPEFSSGLAIAMYHLDESPPKHFSVKVLTQAMELSPDNHYVKVLLGLALKKMNKEAEGEQFVKEALEKAPCQTDVLRSAANFYRKSDLDKAIELLQRALESTPNNGYVYHHLGFCYRAKIKQLQDTGESETSGGGEKIEELRKSLKDCMDKLREKGLNPLSAYSNLSEFLEEEDYETAVNQEFPHAEREPPHQSYCNLQENHRESEHTTVQQCLEGVPAGKKTNDNEEGKHLIKNRDGNVPPQNAPNSYYLQGLTHKLNGDLLQAAECYEKELGHLLRNAPSGIGDFFLSASEPHDGHEETGRDTGSPTSRELHDV</sequence>
<feature type="repeat" description="TPR" evidence="7">
    <location>
        <begin position="136"/>
        <end position="169"/>
    </location>
</feature>
<evidence type="ECO:0000256" key="3">
    <source>
        <dbReference type="ARBA" id="ARBA00022803"/>
    </source>
</evidence>
<feature type="compositionally biased region" description="Basic and acidic residues" evidence="8">
    <location>
        <begin position="390"/>
        <end position="405"/>
    </location>
</feature>
<keyword evidence="1" id="KW-0399">Innate immunity</keyword>
<comment type="similarity">
    <text evidence="6">Belongs to the IFIT family.</text>
</comment>
<dbReference type="GO" id="GO:0005739">
    <property type="term" value="C:mitochondrion"/>
    <property type="evidence" value="ECO:0007669"/>
    <property type="project" value="Ensembl"/>
</dbReference>
<keyword evidence="4" id="KW-0391">Immunity</keyword>
<dbReference type="STRING" id="9986.ENSOCUP00000030015"/>
<dbReference type="Ensembl" id="ENSOCUT00000036028.1">
    <property type="protein sequence ID" value="ENSOCUP00000030015.1"/>
    <property type="gene ID" value="ENSOCUG00000032132.1"/>
</dbReference>
<organism evidence="9 10">
    <name type="scientific">Oryctolagus cuniculus</name>
    <name type="common">Rabbit</name>
    <dbReference type="NCBI Taxonomy" id="9986"/>
    <lineage>
        <taxon>Eukaryota</taxon>
        <taxon>Metazoa</taxon>
        <taxon>Chordata</taxon>
        <taxon>Craniata</taxon>
        <taxon>Vertebrata</taxon>
        <taxon>Euteleostomi</taxon>
        <taxon>Mammalia</taxon>
        <taxon>Eutheria</taxon>
        <taxon>Euarchontoglires</taxon>
        <taxon>Glires</taxon>
        <taxon>Lagomorpha</taxon>
        <taxon>Leporidae</taxon>
        <taxon>Oryctolagus</taxon>
    </lineage>
</organism>
<dbReference type="CTD" id="3437"/>
<dbReference type="OrthoDB" id="10043504at2759"/>
<dbReference type="GO" id="GO:0008285">
    <property type="term" value="P:negative regulation of cell population proliferation"/>
    <property type="evidence" value="ECO:0007669"/>
    <property type="project" value="Ensembl"/>
</dbReference>
<dbReference type="KEGG" id="ocu:100341810"/>
<reference evidence="9 10" key="1">
    <citation type="journal article" date="2011" name="Nature">
        <title>A high-resolution map of human evolutionary constraint using 29 mammals.</title>
        <authorList>
            <person name="Lindblad-Toh K."/>
            <person name="Garber M."/>
            <person name="Zuk O."/>
            <person name="Lin M.F."/>
            <person name="Parker B.J."/>
            <person name="Washietl S."/>
            <person name="Kheradpour P."/>
            <person name="Ernst J."/>
            <person name="Jordan G."/>
            <person name="Mauceli E."/>
            <person name="Ward L.D."/>
            <person name="Lowe C.B."/>
            <person name="Holloway A.K."/>
            <person name="Clamp M."/>
            <person name="Gnerre S."/>
            <person name="Alfoldi J."/>
            <person name="Beal K."/>
            <person name="Chang J."/>
            <person name="Clawson H."/>
            <person name="Cuff J."/>
            <person name="Di Palma F."/>
            <person name="Fitzgerald S."/>
            <person name="Flicek P."/>
            <person name="Guttman M."/>
            <person name="Hubisz M.J."/>
            <person name="Jaffe D.B."/>
            <person name="Jungreis I."/>
            <person name="Kent W.J."/>
            <person name="Kostka D."/>
            <person name="Lara M."/>
            <person name="Martins A.L."/>
            <person name="Massingham T."/>
            <person name="Moltke I."/>
            <person name="Raney B.J."/>
            <person name="Rasmussen M.D."/>
            <person name="Robinson J."/>
            <person name="Stark A."/>
            <person name="Vilella A.J."/>
            <person name="Wen J."/>
            <person name="Xie X."/>
            <person name="Zody M.C."/>
            <person name="Baldwin J."/>
            <person name="Bloom T."/>
            <person name="Chin C.W."/>
            <person name="Heiman D."/>
            <person name="Nicol R."/>
            <person name="Nusbaum C."/>
            <person name="Young S."/>
            <person name="Wilkinson J."/>
            <person name="Worley K.C."/>
            <person name="Kovar C.L."/>
            <person name="Muzny D.M."/>
            <person name="Gibbs R.A."/>
            <person name="Cree A."/>
            <person name="Dihn H.H."/>
            <person name="Fowler G."/>
            <person name="Jhangiani S."/>
            <person name="Joshi V."/>
            <person name="Lee S."/>
            <person name="Lewis L.R."/>
            <person name="Nazareth L.V."/>
            <person name="Okwuonu G."/>
            <person name="Santibanez J."/>
            <person name="Warren W.C."/>
            <person name="Mardis E.R."/>
            <person name="Weinstock G.M."/>
            <person name="Wilson R.K."/>
            <person name="Delehaunty K."/>
            <person name="Dooling D."/>
            <person name="Fronik C."/>
            <person name="Fulton L."/>
            <person name="Fulton B."/>
            <person name="Graves T."/>
            <person name="Minx P."/>
            <person name="Sodergren E."/>
            <person name="Birney E."/>
            <person name="Margulies E.H."/>
            <person name="Herrero J."/>
            <person name="Green E.D."/>
            <person name="Haussler D."/>
            <person name="Siepel A."/>
            <person name="Goldman N."/>
            <person name="Pollard K.S."/>
            <person name="Pedersen J.S."/>
            <person name="Lander E.S."/>
            <person name="Kellis M."/>
        </authorList>
    </citation>
    <scope>NUCLEOTIDE SEQUENCE [LARGE SCALE GENOMIC DNA]</scope>
    <source>
        <strain evidence="9 10">Thorbecke inbred</strain>
    </source>
</reference>
<dbReference type="GO" id="GO:0140374">
    <property type="term" value="P:antiviral innate immune response"/>
    <property type="evidence" value="ECO:0007669"/>
    <property type="project" value="Ensembl"/>
</dbReference>
<dbReference type="SUPFAM" id="SSF48452">
    <property type="entry name" value="TPR-like"/>
    <property type="match status" value="2"/>
</dbReference>
<accession>A0A5F9C8G4</accession>
<evidence type="ECO:0000313" key="10">
    <source>
        <dbReference type="Proteomes" id="UP000001811"/>
    </source>
</evidence>
<dbReference type="PANTHER" id="PTHR10271:SF3">
    <property type="entry name" value="INTERFERON-INDUCED PROTEIN WITH TETRATRICOPEPTIDE REPEATS 3"/>
    <property type="match status" value="1"/>
</dbReference>
<evidence type="ECO:0000256" key="6">
    <source>
        <dbReference type="ARBA" id="ARBA00038336"/>
    </source>
</evidence>
<dbReference type="InterPro" id="IPR011990">
    <property type="entry name" value="TPR-like_helical_dom_sf"/>
</dbReference>
<protein>
    <submittedName>
        <fullName evidence="9">Interferon induced protein with tetratricopeptide repeats 3</fullName>
    </submittedName>
</protein>
<evidence type="ECO:0000256" key="7">
    <source>
        <dbReference type="PROSITE-ProRule" id="PRU00339"/>
    </source>
</evidence>
<dbReference type="SMR" id="A0A5F9C8G4"/>
<dbReference type="FunFam" id="1.25.40.10:FF:000036">
    <property type="entry name" value="interferon-induced protein with tetratricopeptide repeats 5"/>
    <property type="match status" value="1"/>
</dbReference>
<dbReference type="GeneID" id="100341810"/>
<dbReference type="InParanoid" id="A0A5F9C8G4"/>
<evidence type="ECO:0000256" key="5">
    <source>
        <dbReference type="ARBA" id="ARBA00023118"/>
    </source>
</evidence>
<dbReference type="GeneTree" id="ENSGT00950000182946"/>
<dbReference type="GO" id="GO:0035457">
    <property type="term" value="P:cellular response to interferon-alpha"/>
    <property type="evidence" value="ECO:0007669"/>
    <property type="project" value="UniProtKB-ARBA"/>
</dbReference>
<dbReference type="SMART" id="SM00028">
    <property type="entry name" value="TPR"/>
    <property type="match status" value="6"/>
</dbReference>
<feature type="repeat" description="TPR" evidence="7">
    <location>
        <begin position="240"/>
        <end position="273"/>
    </location>
</feature>
<dbReference type="GO" id="GO:0043066">
    <property type="term" value="P:negative regulation of apoptotic process"/>
    <property type="evidence" value="ECO:0007669"/>
    <property type="project" value="Ensembl"/>
</dbReference>
<evidence type="ECO:0000256" key="1">
    <source>
        <dbReference type="ARBA" id="ARBA00022588"/>
    </source>
</evidence>
<dbReference type="GO" id="GO:0042802">
    <property type="term" value="F:identical protein binding"/>
    <property type="evidence" value="ECO:0007669"/>
    <property type="project" value="Ensembl"/>
</dbReference>
<proteinExistence type="inferred from homology"/>
<reference evidence="9" key="3">
    <citation type="submission" date="2025-09" db="UniProtKB">
        <authorList>
            <consortium name="Ensembl"/>
        </authorList>
    </citation>
    <scope>IDENTIFICATION</scope>
    <source>
        <strain evidence="9">Thorbecke</strain>
    </source>
</reference>
<feature type="compositionally biased region" description="Basic and acidic residues" evidence="8">
    <location>
        <begin position="461"/>
        <end position="471"/>
    </location>
</feature>
<dbReference type="RefSeq" id="XP_008268388.3">
    <property type="nucleotide sequence ID" value="XM_008270166.4"/>
</dbReference>
<keyword evidence="5" id="KW-0051">Antiviral defense</keyword>
<dbReference type="InterPro" id="IPR019734">
    <property type="entry name" value="TPR_rpt"/>
</dbReference>
<dbReference type="Gene3D" id="1.25.40.10">
    <property type="entry name" value="Tetratricopeptide repeat domain"/>
    <property type="match status" value="3"/>
</dbReference>
<evidence type="ECO:0000256" key="8">
    <source>
        <dbReference type="SAM" id="MobiDB-lite"/>
    </source>
</evidence>
<feature type="region of interest" description="Disordered" evidence="8">
    <location>
        <begin position="457"/>
        <end position="484"/>
    </location>
</feature>
<reference evidence="9" key="2">
    <citation type="submission" date="2025-08" db="UniProtKB">
        <authorList>
            <consortium name="Ensembl"/>
        </authorList>
    </citation>
    <scope>IDENTIFICATION</scope>
    <source>
        <strain evidence="9">Thorbecke</strain>
    </source>
</reference>
<dbReference type="Proteomes" id="UP000001811">
    <property type="component" value="Chromosome 18"/>
</dbReference>
<name>A0A5F9C8G4_RABIT</name>
<dbReference type="Bgee" id="ENSOCUG00000032132">
    <property type="expression patterns" value="Expressed in blood and 20 other cell types or tissues"/>
</dbReference>
<feature type="region of interest" description="Disordered" evidence="8">
    <location>
        <begin position="384"/>
        <end position="415"/>
    </location>
</feature>
<gene>
    <name evidence="9" type="primary">IFIT3</name>
</gene>
<dbReference type="AlphaFoldDB" id="A0A5F9C8G4"/>
<dbReference type="PANTHER" id="PTHR10271">
    <property type="entry name" value="INTERFERON-INDUCED PROTEIN WITH TETRATRICOPEPTIDE REPEATS"/>
    <property type="match status" value="1"/>
</dbReference>
<dbReference type="GO" id="GO:0005829">
    <property type="term" value="C:cytosol"/>
    <property type="evidence" value="ECO:0007669"/>
    <property type="project" value="Ensembl"/>
</dbReference>
<dbReference type="FunCoup" id="A0A5F9C8G4">
    <property type="interactions" value="111"/>
</dbReference>
<dbReference type="Pfam" id="PF13181">
    <property type="entry name" value="TPR_8"/>
    <property type="match status" value="1"/>
</dbReference>
<dbReference type="EMBL" id="AAGW02036403">
    <property type="status" value="NOT_ANNOTATED_CDS"/>
    <property type="molecule type" value="Genomic_DNA"/>
</dbReference>
<keyword evidence="2" id="KW-0677">Repeat</keyword>
<evidence type="ECO:0000313" key="9">
    <source>
        <dbReference type="Ensembl" id="ENSOCUP00000030015.1"/>
    </source>
</evidence>
<keyword evidence="3 7" id="KW-0802">TPR repeat</keyword>
<evidence type="ECO:0000256" key="4">
    <source>
        <dbReference type="ARBA" id="ARBA00022859"/>
    </source>
</evidence>
<keyword evidence="10" id="KW-1185">Reference proteome</keyword>